<evidence type="ECO:0000313" key="7">
    <source>
        <dbReference type="Proteomes" id="UP000515703"/>
    </source>
</evidence>
<dbReference type="InterPro" id="IPR003785">
    <property type="entry name" value="Creatininase/forma_Hydrolase"/>
</dbReference>
<gene>
    <name evidence="6" type="ORF">bsdcttw_40660</name>
</gene>
<evidence type="ECO:0000256" key="1">
    <source>
        <dbReference type="ARBA" id="ARBA00001947"/>
    </source>
</evidence>
<comment type="cofactor">
    <cofactor evidence="1">
        <name>Zn(2+)</name>
        <dbReference type="ChEBI" id="CHEBI:29105"/>
    </cofactor>
</comment>
<dbReference type="RefSeq" id="WP_185256639.1">
    <property type="nucleotide sequence ID" value="NZ_AP023368.1"/>
</dbReference>
<evidence type="ECO:0000256" key="4">
    <source>
        <dbReference type="ARBA" id="ARBA00022833"/>
    </source>
</evidence>
<evidence type="ECO:0000256" key="2">
    <source>
        <dbReference type="ARBA" id="ARBA00022723"/>
    </source>
</evidence>
<dbReference type="Gene3D" id="3.40.50.10310">
    <property type="entry name" value="Creatininase"/>
    <property type="match status" value="1"/>
</dbReference>
<organism evidence="6 7">
    <name type="scientific">Anaerocolumna chitinilytica</name>
    <dbReference type="NCBI Taxonomy" id="1727145"/>
    <lineage>
        <taxon>Bacteria</taxon>
        <taxon>Bacillati</taxon>
        <taxon>Bacillota</taxon>
        <taxon>Clostridia</taxon>
        <taxon>Lachnospirales</taxon>
        <taxon>Lachnospiraceae</taxon>
        <taxon>Anaerocolumna</taxon>
    </lineage>
</organism>
<proteinExistence type="inferred from homology"/>
<protein>
    <recommendedName>
        <fullName evidence="8">Creatininase family protein</fullName>
    </recommendedName>
</protein>
<dbReference type="GO" id="GO:0046872">
    <property type="term" value="F:metal ion binding"/>
    <property type="evidence" value="ECO:0007669"/>
    <property type="project" value="UniProtKB-KW"/>
</dbReference>
<dbReference type="GO" id="GO:0016811">
    <property type="term" value="F:hydrolase activity, acting on carbon-nitrogen (but not peptide) bonds, in linear amides"/>
    <property type="evidence" value="ECO:0007669"/>
    <property type="project" value="TreeGrafter"/>
</dbReference>
<comment type="similarity">
    <text evidence="5">Belongs to the creatininase superfamily.</text>
</comment>
<keyword evidence="2" id="KW-0479">Metal-binding</keyword>
<dbReference type="Pfam" id="PF02633">
    <property type="entry name" value="Creatininase"/>
    <property type="match status" value="1"/>
</dbReference>
<dbReference type="InterPro" id="IPR024087">
    <property type="entry name" value="Creatininase-like_sf"/>
</dbReference>
<evidence type="ECO:0000313" key="6">
    <source>
        <dbReference type="EMBL" id="BCK01026.1"/>
    </source>
</evidence>
<reference evidence="6 7" key="2">
    <citation type="submission" date="2020-08" db="EMBL/GenBank/DDBJ databases">
        <authorList>
            <person name="Ueki A."/>
            <person name="Tonouchi A."/>
        </authorList>
    </citation>
    <scope>NUCLEOTIDE SEQUENCE [LARGE SCALE GENOMIC DNA]</scope>
    <source>
        <strain evidence="6 7">CTTW</strain>
    </source>
</reference>
<name>A0A7I8DV74_9FIRM</name>
<keyword evidence="4" id="KW-0862">Zinc</keyword>
<dbReference type="GO" id="GO:0009231">
    <property type="term" value="P:riboflavin biosynthetic process"/>
    <property type="evidence" value="ECO:0007669"/>
    <property type="project" value="TreeGrafter"/>
</dbReference>
<evidence type="ECO:0000256" key="5">
    <source>
        <dbReference type="ARBA" id="ARBA00024029"/>
    </source>
</evidence>
<accession>A0A7I8DV74</accession>
<dbReference type="Proteomes" id="UP000515703">
    <property type="component" value="Chromosome"/>
</dbReference>
<dbReference type="EMBL" id="AP023368">
    <property type="protein sequence ID" value="BCK01026.1"/>
    <property type="molecule type" value="Genomic_DNA"/>
</dbReference>
<dbReference type="SUPFAM" id="SSF102215">
    <property type="entry name" value="Creatininase"/>
    <property type="match status" value="1"/>
</dbReference>
<keyword evidence="3" id="KW-0378">Hydrolase</keyword>
<dbReference type="AlphaFoldDB" id="A0A7I8DV74"/>
<dbReference type="KEGG" id="acht:bsdcttw_40660"/>
<evidence type="ECO:0000256" key="3">
    <source>
        <dbReference type="ARBA" id="ARBA00022801"/>
    </source>
</evidence>
<evidence type="ECO:0008006" key="8">
    <source>
        <dbReference type="Google" id="ProtNLM"/>
    </source>
</evidence>
<dbReference type="PANTHER" id="PTHR35005:SF1">
    <property type="entry name" value="2-AMINO-5-FORMYLAMINO-6-RIBOSYLAMINOPYRIMIDIN-4(3H)-ONE 5'-MONOPHOSPHATE DEFORMYLASE"/>
    <property type="match status" value="1"/>
</dbReference>
<sequence length="280" mass="31205">MLNLSDCTWKQIAELDKARSILFITMAPIEEHSLHLPLGTDVYEGEYWIAEAEGIINQKNPEAVCCKLPAYPIAAAGVRGFYGCIHFEPKTVYKVAVELLENIVQMGFQNIIIVASHGDPIHLIATEKACKRINSKYKICAISPMGAFFSAKELGIDLGLPDEIKEMERCAANDFHAGWIETSCMLDINKASVSESYKTIPPIEIHEKDMMFSGKQLRAMGEYGHLGYPALGDEKIGRMLNCNTAQYLATVASKLIKGEDCSGYMFHSLYKIPFMHTPFL</sequence>
<reference evidence="6 7" key="1">
    <citation type="submission" date="2020-08" db="EMBL/GenBank/DDBJ databases">
        <title>Draft genome sequencing of an Anaerocolumna strain isolated from anoxic soil subjected to BSD treatment.</title>
        <authorList>
            <person name="Uek A."/>
            <person name="Tonouchi A."/>
        </authorList>
    </citation>
    <scope>NUCLEOTIDE SEQUENCE [LARGE SCALE GENOMIC DNA]</scope>
    <source>
        <strain evidence="6 7">CTTW</strain>
    </source>
</reference>
<dbReference type="PANTHER" id="PTHR35005">
    <property type="entry name" value="3-DEHYDRO-SCYLLO-INOSOSE HYDROLASE"/>
    <property type="match status" value="1"/>
</dbReference>
<keyword evidence="7" id="KW-1185">Reference proteome</keyword>